<comment type="caution">
    <text evidence="3">The sequence shown here is derived from an EMBL/GenBank/DDBJ whole genome shotgun (WGS) entry which is preliminary data.</text>
</comment>
<keyword evidence="1" id="KW-0812">Transmembrane</keyword>
<accession>A0A2M7FXF2</accession>
<feature type="transmembrane region" description="Helical" evidence="1">
    <location>
        <begin position="127"/>
        <end position="153"/>
    </location>
</feature>
<feature type="transmembrane region" description="Helical" evidence="1">
    <location>
        <begin position="85"/>
        <end position="106"/>
    </location>
</feature>
<keyword evidence="2" id="KW-0732">Signal</keyword>
<dbReference type="EMBL" id="PFFQ01000067">
    <property type="protein sequence ID" value="PIW13651.1"/>
    <property type="molecule type" value="Genomic_DNA"/>
</dbReference>
<sequence length="154" mass="16782">MLLSSIICIFLWVEMPVTAALTEPERGNANVNAIRDNNTNSGRDFNPETGLDAFEKATEHLAGSQARLGDELATLPGPNINFQSLMRLVITWSASLAASVALYLLVWSAFRAISGTEEAHNQLKQTLIKVIVGMALVLFSYVIVSFIMGIIWAS</sequence>
<name>A0A2M7FXF2_9BACT</name>
<evidence type="ECO:0008006" key="5">
    <source>
        <dbReference type="Google" id="ProtNLM"/>
    </source>
</evidence>
<keyword evidence="1" id="KW-0472">Membrane</keyword>
<dbReference type="Proteomes" id="UP000231019">
    <property type="component" value="Unassembled WGS sequence"/>
</dbReference>
<feature type="signal peptide" evidence="2">
    <location>
        <begin position="1"/>
        <end position="19"/>
    </location>
</feature>
<keyword evidence="1" id="KW-1133">Transmembrane helix</keyword>
<evidence type="ECO:0000313" key="3">
    <source>
        <dbReference type="EMBL" id="PIW13651.1"/>
    </source>
</evidence>
<proteinExistence type="predicted"/>
<gene>
    <name evidence="3" type="ORF">COW36_24940</name>
</gene>
<evidence type="ECO:0000256" key="1">
    <source>
        <dbReference type="SAM" id="Phobius"/>
    </source>
</evidence>
<reference evidence="3 4" key="1">
    <citation type="submission" date="2017-09" db="EMBL/GenBank/DDBJ databases">
        <title>Depth-based differentiation of microbial function through sediment-hosted aquifers and enrichment of novel symbionts in the deep terrestrial subsurface.</title>
        <authorList>
            <person name="Probst A.J."/>
            <person name="Ladd B."/>
            <person name="Jarett J.K."/>
            <person name="Geller-Mcgrath D.E."/>
            <person name="Sieber C.M."/>
            <person name="Emerson J.B."/>
            <person name="Anantharaman K."/>
            <person name="Thomas B.C."/>
            <person name="Malmstrom R."/>
            <person name="Stieglmeier M."/>
            <person name="Klingl A."/>
            <person name="Woyke T."/>
            <person name="Ryan C.M."/>
            <person name="Banfield J.F."/>
        </authorList>
    </citation>
    <scope>NUCLEOTIDE SEQUENCE [LARGE SCALE GENOMIC DNA]</scope>
    <source>
        <strain evidence="3">CG17_big_fil_post_rev_8_21_14_2_50_48_46</strain>
    </source>
</reference>
<dbReference type="Pfam" id="PF18895">
    <property type="entry name" value="T4SS_pilin"/>
    <property type="match status" value="1"/>
</dbReference>
<organism evidence="3 4">
    <name type="scientific">bacterium (Candidatus Blackallbacteria) CG17_big_fil_post_rev_8_21_14_2_50_48_46</name>
    <dbReference type="NCBI Taxonomy" id="2014261"/>
    <lineage>
        <taxon>Bacteria</taxon>
        <taxon>Candidatus Blackallbacteria</taxon>
    </lineage>
</organism>
<feature type="chain" id="PRO_5014753537" description="DUF5671 domain-containing protein" evidence="2">
    <location>
        <begin position="20"/>
        <end position="154"/>
    </location>
</feature>
<protein>
    <recommendedName>
        <fullName evidence="5">DUF5671 domain-containing protein</fullName>
    </recommendedName>
</protein>
<evidence type="ECO:0000313" key="4">
    <source>
        <dbReference type="Proteomes" id="UP000231019"/>
    </source>
</evidence>
<dbReference type="InterPro" id="IPR043993">
    <property type="entry name" value="T4SS_pilin"/>
</dbReference>
<dbReference type="AlphaFoldDB" id="A0A2M7FXF2"/>
<evidence type="ECO:0000256" key="2">
    <source>
        <dbReference type="SAM" id="SignalP"/>
    </source>
</evidence>